<name>A0ABY9WUJ2_9BACT</name>
<sequence length="784" mass="86930">MNMPGDRRQRLRQSTTLNGIDFIRVDKTQTKLEVHFLNQEPGVALLQNSVKEPRITGGDAIPTVPVLPGLQWSTTPEGFPVLELHVSAPGDFSQYTLSLSSTLLDPFFSRATFSFKAHCESRLDCEQPPEDCALEQPPPPPIDYLAKDFHSFRKALSDFSALRYPEWQERSEADFGVMFLESLSSIADDLSYLQDRIAAEASLDTATQRRSLVRHARLVDYEPRPAMASQGWLWLQLREGKSGQLPAGLPVSALGPDGERIDFETGRGLEDTQSYPVDSRWNPGKLIPYAWDDSERCLPAGATDMWIQGDGLGLFEGQWLLIDTEPRTGGNESLRALVQLTGIQKSSDPLVDDTKLTRITWRAEDALARDHDLTRTQVIGNLVPVTQGRRFRESFIVEGVPSGSRQSALVRTGPNDTLQILFPLAQAPLAWRPSSEDPNSPPRPELRVIRQDEDPPEPWTWQRSLLDAGSFETVFTVDPIRYRPVGIRHPDGTVSMDYDGDGETLRFGDGVFGEMPDEGAVFQVTYRTSVGAAGNVAADSITLFEPNGPLGEWATQASNPFATEGGADAESAESVRRLAPEAFRARRLNAVRPEDYDAAAESLPWVQRAGTVVRHTGSWHTVFTAVDPLGSESLRPEQHLELANLLGRRRIAGHEVYASAPRYVSLDLEVLVCARPDAFQGDVEEAVLEALSNKRLRNGRTGFFHVDRFTFGTPLERSVLEKEIQRAHGVAGVHHIRFRRRGFTSGFVTLSNTLTVGTDEILRVDNNPSRPERGSIKVIVEGGK</sequence>
<reference evidence="1 2" key="1">
    <citation type="submission" date="2019-08" db="EMBL/GenBank/DDBJ databases">
        <title>Archangium and Cystobacter genomes.</title>
        <authorList>
            <person name="Chen I.-C.K."/>
            <person name="Wielgoss S."/>
        </authorList>
    </citation>
    <scope>NUCLEOTIDE SEQUENCE [LARGE SCALE GENOMIC DNA]</scope>
    <source>
        <strain evidence="1 2">Cbm 6</strain>
    </source>
</reference>
<evidence type="ECO:0000313" key="2">
    <source>
        <dbReference type="Proteomes" id="UP001611383"/>
    </source>
</evidence>
<dbReference type="Proteomes" id="UP001611383">
    <property type="component" value="Chromosome"/>
</dbReference>
<evidence type="ECO:0008006" key="3">
    <source>
        <dbReference type="Google" id="ProtNLM"/>
    </source>
</evidence>
<protein>
    <recommendedName>
        <fullName evidence="3">Baseplate protein J-like domain-containing protein</fullName>
    </recommendedName>
</protein>
<gene>
    <name evidence="1" type="ORF">F0U60_20315</name>
</gene>
<proteinExistence type="predicted"/>
<accession>A0ABY9WUJ2</accession>
<evidence type="ECO:0000313" key="1">
    <source>
        <dbReference type="EMBL" id="WNG46200.1"/>
    </source>
</evidence>
<dbReference type="RefSeq" id="WP_395822385.1">
    <property type="nucleotide sequence ID" value="NZ_CP043494.1"/>
</dbReference>
<dbReference type="EMBL" id="CP043494">
    <property type="protein sequence ID" value="WNG46200.1"/>
    <property type="molecule type" value="Genomic_DNA"/>
</dbReference>
<organism evidence="1 2">
    <name type="scientific">Archangium minus</name>
    <dbReference type="NCBI Taxonomy" id="83450"/>
    <lineage>
        <taxon>Bacteria</taxon>
        <taxon>Pseudomonadati</taxon>
        <taxon>Myxococcota</taxon>
        <taxon>Myxococcia</taxon>
        <taxon>Myxococcales</taxon>
        <taxon>Cystobacterineae</taxon>
        <taxon>Archangiaceae</taxon>
        <taxon>Archangium</taxon>
    </lineage>
</organism>
<keyword evidence="2" id="KW-1185">Reference proteome</keyword>